<proteinExistence type="predicted"/>
<evidence type="ECO:0008006" key="4">
    <source>
        <dbReference type="Google" id="ProtNLM"/>
    </source>
</evidence>
<feature type="transmembrane region" description="Helical" evidence="1">
    <location>
        <begin position="123"/>
        <end position="141"/>
    </location>
</feature>
<sequence length="218" mass="24431">MTGSQLIIYITAAFLLIYIPVAGKYFRLLNTLLHEIGHVLASFVSGGGIYHVHLFRDTSGVAYTTTSNRLTSIITSLAGYPFASAAAFAAYWATINGYTEWLYYVLFIILAFSLLFWVRNWFGFFWIIAFLAGTTAVYRYAPDEILAMYIYLITAVLLVESVRSSWVILYLSIVSPQKAGDATALKKFTGISCRLWGLVFFLQALYFGVYLTGKFLTG</sequence>
<keyword evidence="1" id="KW-0472">Membrane</keyword>
<dbReference type="STRING" id="1714016.BA724_03635"/>
<evidence type="ECO:0000313" key="3">
    <source>
        <dbReference type="Proteomes" id="UP000095658"/>
    </source>
</evidence>
<evidence type="ECO:0000313" key="2">
    <source>
        <dbReference type="EMBL" id="OES45403.1"/>
    </source>
</evidence>
<accession>A0A1E7DQR6</accession>
<evidence type="ECO:0000256" key="1">
    <source>
        <dbReference type="SAM" id="Phobius"/>
    </source>
</evidence>
<dbReference type="AlphaFoldDB" id="A0A1E7DQR6"/>
<dbReference type="Proteomes" id="UP000095658">
    <property type="component" value="Unassembled WGS sequence"/>
</dbReference>
<name>A0A1E7DQR6_9BACI</name>
<dbReference type="InterPro" id="IPR049500">
    <property type="entry name" value="Peptidase_M50B-like"/>
</dbReference>
<feature type="transmembrane region" description="Helical" evidence="1">
    <location>
        <begin position="101"/>
        <end position="118"/>
    </location>
</feature>
<comment type="caution">
    <text evidence="2">The sequence shown here is derived from an EMBL/GenBank/DDBJ whole genome shotgun (WGS) entry which is preliminary data.</text>
</comment>
<feature type="transmembrane region" description="Helical" evidence="1">
    <location>
        <begin position="6"/>
        <end position="26"/>
    </location>
</feature>
<keyword evidence="3" id="KW-1185">Reference proteome</keyword>
<gene>
    <name evidence="2" type="ORF">BA724_03635</name>
</gene>
<protein>
    <recommendedName>
        <fullName evidence="4">M50 family peptidase</fullName>
    </recommendedName>
</protein>
<organism evidence="2 3">
    <name type="scientific">Domibacillus iocasae</name>
    <dbReference type="NCBI Taxonomy" id="1714016"/>
    <lineage>
        <taxon>Bacteria</taxon>
        <taxon>Bacillati</taxon>
        <taxon>Bacillota</taxon>
        <taxon>Bacilli</taxon>
        <taxon>Bacillales</taxon>
        <taxon>Bacillaceae</taxon>
        <taxon>Domibacillus</taxon>
    </lineage>
</organism>
<dbReference type="RefSeq" id="WP_069938284.1">
    <property type="nucleotide sequence ID" value="NZ_MAMP01000020.1"/>
</dbReference>
<dbReference type="EMBL" id="MAMP01000020">
    <property type="protein sequence ID" value="OES45403.1"/>
    <property type="molecule type" value="Genomic_DNA"/>
</dbReference>
<dbReference type="OrthoDB" id="158445at2"/>
<keyword evidence="1" id="KW-0812">Transmembrane</keyword>
<feature type="transmembrane region" description="Helical" evidence="1">
    <location>
        <begin position="195"/>
        <end position="213"/>
    </location>
</feature>
<dbReference type="Pfam" id="PF13398">
    <property type="entry name" value="Peptidase_M50B"/>
    <property type="match status" value="1"/>
</dbReference>
<keyword evidence="1" id="KW-1133">Transmembrane helix</keyword>
<feature type="transmembrane region" description="Helical" evidence="1">
    <location>
        <begin position="147"/>
        <end position="174"/>
    </location>
</feature>
<reference evidence="2 3" key="1">
    <citation type="submission" date="2016-06" db="EMBL/GenBank/DDBJ databases">
        <title>Domibacillus iocasae genome sequencing.</title>
        <authorList>
            <person name="Verma A."/>
            <person name="Pal Y."/>
            <person name="Ojha A.K."/>
            <person name="Krishnamurthi S."/>
        </authorList>
    </citation>
    <scope>NUCLEOTIDE SEQUENCE [LARGE SCALE GENOMIC DNA]</scope>
    <source>
        <strain evidence="2 3">DSM 29979</strain>
    </source>
</reference>
<feature type="transmembrane region" description="Helical" evidence="1">
    <location>
        <begin position="77"/>
        <end position="95"/>
    </location>
</feature>